<keyword evidence="1" id="KW-0472">Membrane</keyword>
<proteinExistence type="predicted"/>
<organism evidence="2 3">
    <name type="scientific">Candidatus Caccovicinus merdipullorum</name>
    <dbReference type="NCBI Taxonomy" id="2840724"/>
    <lineage>
        <taxon>Bacteria</taxon>
        <taxon>Bacillati</taxon>
        <taxon>Bacillota</taxon>
        <taxon>Clostridia</taxon>
        <taxon>Eubacteriales</taxon>
        <taxon>Candidatus Caccovicinus</taxon>
    </lineage>
</organism>
<keyword evidence="1" id="KW-1133">Transmembrane helix</keyword>
<comment type="caution">
    <text evidence="2">The sequence shown here is derived from an EMBL/GenBank/DDBJ whole genome shotgun (WGS) entry which is preliminary data.</text>
</comment>
<reference evidence="2" key="2">
    <citation type="journal article" date="2021" name="PeerJ">
        <title>Extensive microbial diversity within the chicken gut microbiome revealed by metagenomics and culture.</title>
        <authorList>
            <person name="Gilroy R."/>
            <person name="Ravi A."/>
            <person name="Getino M."/>
            <person name="Pursley I."/>
            <person name="Horton D.L."/>
            <person name="Alikhan N.F."/>
            <person name="Baker D."/>
            <person name="Gharbi K."/>
            <person name="Hall N."/>
            <person name="Watson M."/>
            <person name="Adriaenssens E.M."/>
            <person name="Foster-Nyarko E."/>
            <person name="Jarju S."/>
            <person name="Secka A."/>
            <person name="Antonio M."/>
            <person name="Oren A."/>
            <person name="Chaudhuri R.R."/>
            <person name="La Ragione R."/>
            <person name="Hildebrand F."/>
            <person name="Pallen M.J."/>
        </authorList>
    </citation>
    <scope>NUCLEOTIDE SEQUENCE</scope>
    <source>
        <strain evidence="2">CHK123-3438</strain>
    </source>
</reference>
<sequence length="74" mass="8235">MERMKRPLAIVCLILMGVLIAGAVILALIGTEEAARLLMADLFCLIVIPAVFYGYQMLLNMIKKKEHDNEKDAS</sequence>
<name>A0A9D1GKU2_9FIRM</name>
<keyword evidence="1" id="KW-0812">Transmembrane</keyword>
<dbReference type="AlphaFoldDB" id="A0A9D1GKU2"/>
<evidence type="ECO:0000313" key="2">
    <source>
        <dbReference type="EMBL" id="HIT42992.1"/>
    </source>
</evidence>
<feature type="transmembrane region" description="Helical" evidence="1">
    <location>
        <begin position="7"/>
        <end position="29"/>
    </location>
</feature>
<accession>A0A9D1GKU2</accession>
<reference evidence="2" key="1">
    <citation type="submission" date="2020-10" db="EMBL/GenBank/DDBJ databases">
        <authorList>
            <person name="Gilroy R."/>
        </authorList>
    </citation>
    <scope>NUCLEOTIDE SEQUENCE</scope>
    <source>
        <strain evidence="2">CHK123-3438</strain>
    </source>
</reference>
<evidence type="ECO:0000256" key="1">
    <source>
        <dbReference type="SAM" id="Phobius"/>
    </source>
</evidence>
<evidence type="ECO:0000313" key="3">
    <source>
        <dbReference type="Proteomes" id="UP000886860"/>
    </source>
</evidence>
<feature type="transmembrane region" description="Helical" evidence="1">
    <location>
        <begin position="35"/>
        <end position="55"/>
    </location>
</feature>
<protein>
    <submittedName>
        <fullName evidence="2">Uncharacterized protein</fullName>
    </submittedName>
</protein>
<dbReference type="Proteomes" id="UP000886860">
    <property type="component" value="Unassembled WGS sequence"/>
</dbReference>
<gene>
    <name evidence="2" type="ORF">IAB60_13020</name>
</gene>
<dbReference type="EMBL" id="DVKS01000217">
    <property type="protein sequence ID" value="HIT42992.1"/>
    <property type="molecule type" value="Genomic_DNA"/>
</dbReference>